<dbReference type="SMART" id="SM00710">
    <property type="entry name" value="PbH1"/>
    <property type="match status" value="4"/>
</dbReference>
<sequence>MNSTKVLKMKRLQIILLLFYINIFFGQQVNIAEFASIKSKYFSNEIYAETYFPKNVDKSGNTDYTDLLQKAVDENTKIIFPNYPVLISDKGINFRSNQYILFQPNSKLIFKSSSKGGYEIIKMNNINNVKAYFVNIEGDKYHHLSSEGEWGHGVLIKSSSNIMLYKPMISKCWGDGIYIGQETSVPQNITVNGGLINDNRRNGISVISGIDITLKNITISNTKGHNPQSGIDIEPNNGKNRLTNIVLNNITTKNNAVHGIIISTGNLNGSTQPISITINNHHDYNSAIALGLGVTRNNLNYIQPLSGKIIISNSNYTFPGKAFIRNYKGKKSNIDLSFQNMNFKRSNAAGTSAKLSAVSLPLNQFLSDFKQNLDSDVK</sequence>
<dbReference type="InterPro" id="IPR012334">
    <property type="entry name" value="Pectin_lyas_fold"/>
</dbReference>
<reference evidence="2" key="1">
    <citation type="submission" date="2016-10" db="EMBL/GenBank/DDBJ databases">
        <authorList>
            <person name="Varghese N."/>
            <person name="Submissions S."/>
        </authorList>
    </citation>
    <scope>NUCLEOTIDE SEQUENCE [LARGE SCALE GENOMIC DNA]</scope>
    <source>
        <strain evidence="2">DSM 17071</strain>
    </source>
</reference>
<gene>
    <name evidence="1" type="ORF">SAMN05421846_10290</name>
</gene>
<organism evidence="1 2">
    <name type="scientific">Chryseobacterium taeanense</name>
    <dbReference type="NCBI Taxonomy" id="311334"/>
    <lineage>
        <taxon>Bacteria</taxon>
        <taxon>Pseudomonadati</taxon>
        <taxon>Bacteroidota</taxon>
        <taxon>Flavobacteriia</taxon>
        <taxon>Flavobacteriales</taxon>
        <taxon>Weeksellaceae</taxon>
        <taxon>Chryseobacterium group</taxon>
        <taxon>Chryseobacterium</taxon>
    </lineage>
</organism>
<dbReference type="Gene3D" id="2.160.20.10">
    <property type="entry name" value="Single-stranded right-handed beta-helix, Pectin lyase-like"/>
    <property type="match status" value="1"/>
</dbReference>
<evidence type="ECO:0000313" key="2">
    <source>
        <dbReference type="Proteomes" id="UP000198869"/>
    </source>
</evidence>
<accession>A0A1G8FCK1</accession>
<dbReference type="SUPFAM" id="SSF51126">
    <property type="entry name" value="Pectin lyase-like"/>
    <property type="match status" value="1"/>
</dbReference>
<dbReference type="Proteomes" id="UP000198869">
    <property type="component" value="Unassembled WGS sequence"/>
</dbReference>
<dbReference type="InterPro" id="IPR006626">
    <property type="entry name" value="PbH1"/>
</dbReference>
<protein>
    <recommendedName>
        <fullName evidence="3">Right handed beta helix region</fullName>
    </recommendedName>
</protein>
<keyword evidence="2" id="KW-1185">Reference proteome</keyword>
<dbReference type="InterPro" id="IPR011050">
    <property type="entry name" value="Pectin_lyase_fold/virulence"/>
</dbReference>
<evidence type="ECO:0008006" key="3">
    <source>
        <dbReference type="Google" id="ProtNLM"/>
    </source>
</evidence>
<dbReference type="STRING" id="311334.SAMN05421846_10290"/>
<evidence type="ECO:0000313" key="1">
    <source>
        <dbReference type="EMBL" id="SDH79856.1"/>
    </source>
</evidence>
<dbReference type="EMBL" id="FNDW01000002">
    <property type="protein sequence ID" value="SDH79856.1"/>
    <property type="molecule type" value="Genomic_DNA"/>
</dbReference>
<proteinExistence type="predicted"/>
<name>A0A1G8FCK1_9FLAO</name>
<dbReference type="AlphaFoldDB" id="A0A1G8FCK1"/>